<evidence type="ECO:0000313" key="1">
    <source>
        <dbReference type="EMBL" id="SMC94893.1"/>
    </source>
</evidence>
<dbReference type="Proteomes" id="UP000192634">
    <property type="component" value="Unassembled WGS sequence"/>
</dbReference>
<proteinExistence type="predicted"/>
<protein>
    <recommendedName>
        <fullName evidence="3">Abi-like protein</fullName>
    </recommendedName>
</protein>
<dbReference type="EMBL" id="FWXN01000016">
    <property type="protein sequence ID" value="SMC94893.1"/>
    <property type="molecule type" value="Genomic_DNA"/>
</dbReference>
<evidence type="ECO:0000313" key="2">
    <source>
        <dbReference type="Proteomes" id="UP000192634"/>
    </source>
</evidence>
<gene>
    <name evidence="1" type="ORF">SAMN06296429_11635</name>
</gene>
<accession>A0A1W2DBW1</accession>
<evidence type="ECO:0008006" key="3">
    <source>
        <dbReference type="Google" id="ProtNLM"/>
    </source>
</evidence>
<reference evidence="1 2" key="1">
    <citation type="submission" date="2017-04" db="EMBL/GenBank/DDBJ databases">
        <authorList>
            <person name="Afonso C.L."/>
            <person name="Miller P.J."/>
            <person name="Scott M.A."/>
            <person name="Spackman E."/>
            <person name="Goraichik I."/>
            <person name="Dimitrov K.M."/>
            <person name="Suarez D.L."/>
            <person name="Swayne D.E."/>
        </authorList>
    </citation>
    <scope>NUCLEOTIDE SEQUENCE [LARGE SCALE GENOMIC DNA]</scope>
    <source>
        <strain evidence="1 2">CGMCC 1.12511</strain>
    </source>
</reference>
<organism evidence="1 2">
    <name type="scientific">Janibacter indicus</name>
    <dbReference type="NCBI Taxonomy" id="857417"/>
    <lineage>
        <taxon>Bacteria</taxon>
        <taxon>Bacillati</taxon>
        <taxon>Actinomycetota</taxon>
        <taxon>Actinomycetes</taxon>
        <taxon>Micrococcales</taxon>
        <taxon>Intrasporangiaceae</taxon>
        <taxon>Janibacter</taxon>
    </lineage>
</organism>
<sequence>MPPHVDRETLRRLLTNERLGSYMKAADGDLDGAFDLYEWNMDASSAVLSVSAMVEVVLRNALDAQLDDLAQRKGWSDWLDEVPLDPRGQKDIVTARWRASRGGRRVTHGHVVAELSLGFWRYLLARKYLTSLWIPSLHSAFPGVDGDLATARKTIEAHIEQLHFLRNRAAHHEPIHRRDLVADLVRAETAMGYIAPDAQRWLQDRESVRVVVARKPS</sequence>
<dbReference type="AlphaFoldDB" id="A0A1W2DBW1"/>
<name>A0A1W2DBW1_9MICO</name>